<dbReference type="GO" id="GO:0009653">
    <property type="term" value="P:anatomical structure morphogenesis"/>
    <property type="evidence" value="ECO:0007669"/>
    <property type="project" value="TreeGrafter"/>
</dbReference>
<dbReference type="InterPro" id="IPR017855">
    <property type="entry name" value="SMAD-like_dom_sf"/>
</dbReference>
<dbReference type="FunFam" id="3.90.520.10:FF:000001">
    <property type="entry name" value="Mothers against decapentaplegic homolog"/>
    <property type="match status" value="1"/>
</dbReference>
<dbReference type="GO" id="GO:0071144">
    <property type="term" value="C:heteromeric SMAD protein complex"/>
    <property type="evidence" value="ECO:0007669"/>
    <property type="project" value="TreeGrafter"/>
</dbReference>
<dbReference type="PANTHER" id="PTHR13703">
    <property type="entry name" value="SMAD"/>
    <property type="match status" value="1"/>
</dbReference>
<name>R0JXD8_ANAPL</name>
<dbReference type="FunFam" id="2.60.200.10:FF:000001">
    <property type="entry name" value="Mothers against decapentaplegic homolog"/>
    <property type="match status" value="1"/>
</dbReference>
<evidence type="ECO:0000256" key="1">
    <source>
        <dbReference type="ARBA" id="ARBA00005545"/>
    </source>
</evidence>
<keyword evidence="8 9" id="KW-0539">Nucleus</keyword>
<evidence type="ECO:0000256" key="7">
    <source>
        <dbReference type="ARBA" id="ARBA00023163"/>
    </source>
</evidence>
<feature type="compositionally biased region" description="Low complexity" evidence="10">
    <location>
        <begin position="199"/>
        <end position="215"/>
    </location>
</feature>
<dbReference type="InterPro" id="IPR013790">
    <property type="entry name" value="Dwarfin"/>
</dbReference>
<dbReference type="Pfam" id="PF03166">
    <property type="entry name" value="MH2"/>
    <property type="match status" value="1"/>
</dbReference>
<dbReference type="GO" id="GO:0007179">
    <property type="term" value="P:transforming growth factor beta receptor signaling pathway"/>
    <property type="evidence" value="ECO:0007669"/>
    <property type="project" value="TreeGrafter"/>
</dbReference>
<accession>R0JXD8</accession>
<dbReference type="InterPro" id="IPR013019">
    <property type="entry name" value="MAD_homology_MH1"/>
</dbReference>
<evidence type="ECO:0000256" key="5">
    <source>
        <dbReference type="ARBA" id="ARBA00023015"/>
    </source>
</evidence>
<gene>
    <name evidence="13" type="ORF">Anapl_09954</name>
</gene>
<reference evidence="14" key="1">
    <citation type="journal article" date="2013" name="Nat. Genet.">
        <title>The duck genome and transcriptome provide insight into an avian influenza virus reservoir species.</title>
        <authorList>
            <person name="Huang Y."/>
            <person name="Li Y."/>
            <person name="Burt D.W."/>
            <person name="Chen H."/>
            <person name="Zhang Y."/>
            <person name="Qian W."/>
            <person name="Kim H."/>
            <person name="Gan S."/>
            <person name="Zhao Y."/>
            <person name="Li J."/>
            <person name="Yi K."/>
            <person name="Feng H."/>
            <person name="Zhu P."/>
            <person name="Li B."/>
            <person name="Liu Q."/>
            <person name="Fairley S."/>
            <person name="Magor K.E."/>
            <person name="Du Z."/>
            <person name="Hu X."/>
            <person name="Goodman L."/>
            <person name="Tafer H."/>
            <person name="Vignal A."/>
            <person name="Lee T."/>
            <person name="Kim K.W."/>
            <person name="Sheng Z."/>
            <person name="An Y."/>
            <person name="Searle S."/>
            <person name="Herrero J."/>
            <person name="Groenen M.A."/>
            <person name="Crooijmans R.P."/>
            <person name="Faraut T."/>
            <person name="Cai Q."/>
            <person name="Webster R.G."/>
            <person name="Aldridge J.R."/>
            <person name="Warren W.C."/>
            <person name="Bartschat S."/>
            <person name="Kehr S."/>
            <person name="Marz M."/>
            <person name="Stadler P.F."/>
            <person name="Smith J."/>
            <person name="Kraus R.H."/>
            <person name="Zhao Y."/>
            <person name="Ren L."/>
            <person name="Fei J."/>
            <person name="Morisson M."/>
            <person name="Kaiser P."/>
            <person name="Griffin D.K."/>
            <person name="Rao M."/>
            <person name="Pitel F."/>
            <person name="Wang J."/>
            <person name="Li N."/>
        </authorList>
    </citation>
    <scope>NUCLEOTIDE SEQUENCE [LARGE SCALE GENOMIC DNA]</scope>
</reference>
<dbReference type="AlphaFoldDB" id="R0JXD8"/>
<dbReference type="SUPFAM" id="SSF49879">
    <property type="entry name" value="SMAD/FHA domain"/>
    <property type="match status" value="1"/>
</dbReference>
<dbReference type="GO" id="GO:0005737">
    <property type="term" value="C:cytoplasm"/>
    <property type="evidence" value="ECO:0007669"/>
    <property type="project" value="UniProtKB-SubCell"/>
</dbReference>
<dbReference type="EMBL" id="KB743017">
    <property type="protein sequence ID" value="EOB01937.1"/>
    <property type="molecule type" value="Genomic_DNA"/>
</dbReference>
<dbReference type="PROSITE" id="PS51075">
    <property type="entry name" value="MH1"/>
    <property type="match status" value="1"/>
</dbReference>
<dbReference type="Pfam" id="PF03165">
    <property type="entry name" value="MH1"/>
    <property type="match status" value="1"/>
</dbReference>
<evidence type="ECO:0000259" key="11">
    <source>
        <dbReference type="PROSITE" id="PS51075"/>
    </source>
</evidence>
<evidence type="ECO:0000256" key="6">
    <source>
        <dbReference type="ARBA" id="ARBA00023125"/>
    </source>
</evidence>
<dbReference type="InterPro" id="IPR003619">
    <property type="entry name" value="MAD_homology1_Dwarfin-type"/>
</dbReference>
<dbReference type="GO" id="GO:0000981">
    <property type="term" value="F:DNA-binding transcription factor activity, RNA polymerase II-specific"/>
    <property type="evidence" value="ECO:0007669"/>
    <property type="project" value="TreeGrafter"/>
</dbReference>
<dbReference type="InterPro" id="IPR008984">
    <property type="entry name" value="SMAD_FHA_dom_sf"/>
</dbReference>
<keyword evidence="14" id="KW-1185">Reference proteome</keyword>
<protein>
    <recommendedName>
        <fullName evidence="9">Mothers against decapentaplegic homolog</fullName>
        <shortName evidence="9">MAD homolog</shortName>
        <shortName evidence="9">Mothers against DPP homolog</shortName>
    </recommendedName>
    <alternativeName>
        <fullName evidence="9">SMAD family member</fullName>
    </alternativeName>
</protein>
<dbReference type="SMART" id="SM00524">
    <property type="entry name" value="DWB"/>
    <property type="match status" value="1"/>
</dbReference>
<dbReference type="InterPro" id="IPR036578">
    <property type="entry name" value="SMAD_MH1_sf"/>
</dbReference>
<sequence>VKRLLGWKQGDEEEKWAEKAVDALVKKLKKKKGAMEELEKALSSPGQPSKCVTIPRSLDGRLQVSHRKGLPHVIYCRVWRWPDLQSHHELKPLDICEFPFGSKQKEVCINPYHYKRVESPVFNRSFSVFCLLAFSVLPPVLVPRHSEFNPQHSLLVQFRNLSHNEPHMPHNATFPDSFQQPNSTPFSISPNSPYPPSPASSTYPSSPASSGPSSPFQLPGKYTEEAMLNLSDYWCDLESCEGKELQNSSFQELSDLILFLTLPIAEKRVSSQHNIPLEWGVTEISNVQPVAYEEPKHWCSIVYYELNNRVGEAFHASSTSVLVDGFTDPSNNKNRFCLGLLSNVNRNSTIENTRRHIGKGVHLYYVGGEVYAECLSDSSIFVQSRNCNYHHGFHPTTVCKIPSGCSLKIFNNQEFAQLLAQSVNHGFEAVYELTKMCTIRMSFVKGWGAEYHRQDVTSTPCWIEIHLHGPLQWLDKVLTQM</sequence>
<dbReference type="SMART" id="SM00523">
    <property type="entry name" value="DWA"/>
    <property type="match status" value="1"/>
</dbReference>
<evidence type="ECO:0000313" key="13">
    <source>
        <dbReference type="EMBL" id="EOB01937.1"/>
    </source>
</evidence>
<feature type="domain" description="MH2" evidence="12">
    <location>
        <begin position="298"/>
        <end position="481"/>
    </location>
</feature>
<evidence type="ECO:0000256" key="2">
    <source>
        <dbReference type="ARBA" id="ARBA00022490"/>
    </source>
</evidence>
<evidence type="ECO:0000256" key="9">
    <source>
        <dbReference type="RuleBase" id="RU361195"/>
    </source>
</evidence>
<keyword evidence="5 9" id="KW-0805">Transcription regulation</keyword>
<dbReference type="GO" id="GO:0000978">
    <property type="term" value="F:RNA polymerase II cis-regulatory region sequence-specific DNA binding"/>
    <property type="evidence" value="ECO:0007669"/>
    <property type="project" value="TreeGrafter"/>
</dbReference>
<keyword evidence="7 9" id="KW-0804">Transcription</keyword>
<dbReference type="CDD" id="cd10490">
    <property type="entry name" value="MH1_SMAD_1_5_9"/>
    <property type="match status" value="1"/>
</dbReference>
<dbReference type="InterPro" id="IPR001132">
    <property type="entry name" value="SMAD_dom_Dwarfin-type"/>
</dbReference>
<comment type="similarity">
    <text evidence="1 9">Belongs to the dwarfin/SMAD family.</text>
</comment>
<dbReference type="SUPFAM" id="SSF56366">
    <property type="entry name" value="SMAD MH1 domain"/>
    <property type="match status" value="1"/>
</dbReference>
<feature type="region of interest" description="Disordered" evidence="10">
    <location>
        <begin position="169"/>
        <end position="216"/>
    </location>
</feature>
<evidence type="ECO:0000259" key="12">
    <source>
        <dbReference type="PROSITE" id="PS51076"/>
    </source>
</evidence>
<keyword evidence="4" id="KW-0862">Zinc</keyword>
<feature type="non-terminal residue" evidence="13">
    <location>
        <position position="1"/>
    </location>
</feature>
<dbReference type="Proteomes" id="UP000296049">
    <property type="component" value="Unassembled WGS sequence"/>
</dbReference>
<dbReference type="GO" id="GO:0060395">
    <property type="term" value="P:SMAD protein signal transduction"/>
    <property type="evidence" value="ECO:0007669"/>
    <property type="project" value="TreeGrafter"/>
</dbReference>
<dbReference type="PROSITE" id="PS51076">
    <property type="entry name" value="MH2"/>
    <property type="match status" value="1"/>
</dbReference>
<evidence type="ECO:0000256" key="10">
    <source>
        <dbReference type="SAM" id="MobiDB-lite"/>
    </source>
</evidence>
<evidence type="ECO:0000256" key="4">
    <source>
        <dbReference type="ARBA" id="ARBA00022833"/>
    </source>
</evidence>
<evidence type="ECO:0000313" key="14">
    <source>
        <dbReference type="Proteomes" id="UP000296049"/>
    </source>
</evidence>
<dbReference type="PANTHER" id="PTHR13703:SF36">
    <property type="entry name" value="MOTHERS AGAINST DECAPENTAPLEGIC HOMOLOG 5"/>
    <property type="match status" value="1"/>
</dbReference>
<dbReference type="Gene3D" id="3.90.520.10">
    <property type="entry name" value="SMAD MH1 domain"/>
    <property type="match status" value="1"/>
</dbReference>
<dbReference type="GO" id="GO:0030509">
    <property type="term" value="P:BMP signaling pathway"/>
    <property type="evidence" value="ECO:0007669"/>
    <property type="project" value="TreeGrafter"/>
</dbReference>
<comment type="subcellular location">
    <subcellularLocation>
        <location evidence="9">Cytoplasm</location>
    </subcellularLocation>
    <subcellularLocation>
        <location evidence="9">Nucleus</location>
    </subcellularLocation>
</comment>
<keyword evidence="6" id="KW-0238">DNA-binding</keyword>
<dbReference type="GO" id="GO:0030154">
    <property type="term" value="P:cell differentiation"/>
    <property type="evidence" value="ECO:0007669"/>
    <property type="project" value="TreeGrafter"/>
</dbReference>
<feature type="domain" description="MH1" evidence="11">
    <location>
        <begin position="1"/>
        <end position="123"/>
    </location>
</feature>
<feature type="compositionally biased region" description="Polar residues" evidence="10">
    <location>
        <begin position="174"/>
        <end position="184"/>
    </location>
</feature>
<feature type="non-terminal residue" evidence="13">
    <location>
        <position position="481"/>
    </location>
</feature>
<dbReference type="GO" id="GO:0046872">
    <property type="term" value="F:metal ion binding"/>
    <property type="evidence" value="ECO:0007669"/>
    <property type="project" value="UniProtKB-KW"/>
</dbReference>
<dbReference type="Gene3D" id="2.60.200.10">
    <property type="match status" value="1"/>
</dbReference>
<proteinExistence type="inferred from homology"/>
<organism evidence="13 14">
    <name type="scientific">Anas platyrhynchos</name>
    <name type="common">Mallard</name>
    <name type="synonym">Anas boschas</name>
    <dbReference type="NCBI Taxonomy" id="8839"/>
    <lineage>
        <taxon>Eukaryota</taxon>
        <taxon>Metazoa</taxon>
        <taxon>Chordata</taxon>
        <taxon>Craniata</taxon>
        <taxon>Vertebrata</taxon>
        <taxon>Euteleostomi</taxon>
        <taxon>Archelosauria</taxon>
        <taxon>Archosauria</taxon>
        <taxon>Dinosauria</taxon>
        <taxon>Saurischia</taxon>
        <taxon>Theropoda</taxon>
        <taxon>Coelurosauria</taxon>
        <taxon>Aves</taxon>
        <taxon>Neognathae</taxon>
        <taxon>Galloanserae</taxon>
        <taxon>Anseriformes</taxon>
        <taxon>Anatidae</taxon>
        <taxon>Anatinae</taxon>
        <taxon>Anas</taxon>
    </lineage>
</organism>
<keyword evidence="3" id="KW-0479">Metal-binding</keyword>
<evidence type="ECO:0000256" key="8">
    <source>
        <dbReference type="ARBA" id="ARBA00023242"/>
    </source>
</evidence>
<dbReference type="GO" id="GO:0070411">
    <property type="term" value="F:I-SMAD binding"/>
    <property type="evidence" value="ECO:0007669"/>
    <property type="project" value="TreeGrafter"/>
</dbReference>
<evidence type="ECO:0000256" key="3">
    <source>
        <dbReference type="ARBA" id="ARBA00022723"/>
    </source>
</evidence>
<keyword evidence="2 9" id="KW-0963">Cytoplasm</keyword>